<dbReference type="PANTHER" id="PTHR11742">
    <property type="entry name" value="MANNOSYL-OLIGOSACCHARIDE ALPHA-1,2-MANNOSIDASE-RELATED"/>
    <property type="match status" value="1"/>
</dbReference>
<name>A0A914QYH2_9BILA</name>
<dbReference type="Gene3D" id="1.50.10.10">
    <property type="match status" value="2"/>
</dbReference>
<dbReference type="InterPro" id="IPR012341">
    <property type="entry name" value="6hp_glycosidase-like_sf"/>
</dbReference>
<reference evidence="8" key="1">
    <citation type="submission" date="2022-11" db="UniProtKB">
        <authorList>
            <consortium name="WormBaseParasite"/>
        </authorList>
    </citation>
    <scope>IDENTIFICATION</scope>
</reference>
<evidence type="ECO:0000256" key="5">
    <source>
        <dbReference type="ARBA" id="ARBA00023157"/>
    </source>
</evidence>
<dbReference type="InterPro" id="IPR050749">
    <property type="entry name" value="Glycosyl_Hydrolase_47"/>
</dbReference>
<dbReference type="SUPFAM" id="SSF48225">
    <property type="entry name" value="Seven-hairpin glycosidases"/>
    <property type="match status" value="1"/>
</dbReference>
<dbReference type="PRINTS" id="PR00747">
    <property type="entry name" value="GLYHDRLASE47"/>
</dbReference>
<dbReference type="Pfam" id="PF01532">
    <property type="entry name" value="Glyco_hydro_47"/>
    <property type="match status" value="1"/>
</dbReference>
<dbReference type="AlphaFoldDB" id="A0A914QYH2"/>
<evidence type="ECO:0000313" key="8">
    <source>
        <dbReference type="WBParaSite" id="PDA_v2.g4125.t1"/>
    </source>
</evidence>
<keyword evidence="5" id="KW-1015">Disulfide bond</keyword>
<dbReference type="InterPro" id="IPR001382">
    <property type="entry name" value="Glyco_hydro_47"/>
</dbReference>
<proteinExistence type="inferred from homology"/>
<accession>A0A914QYH2</accession>
<dbReference type="EC" id="3.2.1.-" evidence="6"/>
<comment type="cofactor">
    <cofactor evidence="1">
        <name>Ca(2+)</name>
        <dbReference type="ChEBI" id="CHEBI:29108"/>
    </cofactor>
</comment>
<dbReference type="GO" id="GO:0004571">
    <property type="term" value="F:mannosyl-oligosaccharide 1,2-alpha-mannosidase activity"/>
    <property type="evidence" value="ECO:0007669"/>
    <property type="project" value="InterPro"/>
</dbReference>
<dbReference type="InterPro" id="IPR036026">
    <property type="entry name" value="Seven-hairpin_glycosidases"/>
</dbReference>
<protein>
    <recommendedName>
        <fullName evidence="6">alpha-1,2-Mannosidase</fullName>
        <ecNumber evidence="6">3.2.1.-</ecNumber>
    </recommendedName>
</protein>
<comment type="similarity">
    <text evidence="3 6">Belongs to the glycosyl hydrolase 47 family.</text>
</comment>
<dbReference type="WBParaSite" id="PDA_v2.g4125.t1">
    <property type="protein sequence ID" value="PDA_v2.g4125.t1"/>
    <property type="gene ID" value="PDA_v2.g4125"/>
</dbReference>
<organism evidence="7 8">
    <name type="scientific">Panagrolaimus davidi</name>
    <dbReference type="NCBI Taxonomy" id="227884"/>
    <lineage>
        <taxon>Eukaryota</taxon>
        <taxon>Metazoa</taxon>
        <taxon>Ecdysozoa</taxon>
        <taxon>Nematoda</taxon>
        <taxon>Chromadorea</taxon>
        <taxon>Rhabditida</taxon>
        <taxon>Tylenchina</taxon>
        <taxon>Panagrolaimomorpha</taxon>
        <taxon>Panagrolaimoidea</taxon>
        <taxon>Panagrolaimidae</taxon>
        <taxon>Panagrolaimus</taxon>
    </lineage>
</organism>
<evidence type="ECO:0000256" key="4">
    <source>
        <dbReference type="ARBA" id="ARBA00022801"/>
    </source>
</evidence>
<dbReference type="Proteomes" id="UP000887578">
    <property type="component" value="Unplaced"/>
</dbReference>
<sequence length="137" mass="15364">MGIKDEYERARTYIRDEFSIKKATGQLFVFETTIRFVGGLLILFGLTGEQFYKTKAQGIANALLPAFETPSGIAKSLVNPVTKTSINYNWAQSGSSILAEFGDSFYEYLIKSYLLTNKTDSQAIRMHKEASDAIQKQ</sequence>
<keyword evidence="7" id="KW-1185">Reference proteome</keyword>
<dbReference type="GO" id="GO:0005783">
    <property type="term" value="C:endoplasmic reticulum"/>
    <property type="evidence" value="ECO:0007669"/>
    <property type="project" value="TreeGrafter"/>
</dbReference>
<comment type="pathway">
    <text evidence="2">Protein modification; protein glycosylation.</text>
</comment>
<dbReference type="GO" id="GO:0005509">
    <property type="term" value="F:calcium ion binding"/>
    <property type="evidence" value="ECO:0007669"/>
    <property type="project" value="InterPro"/>
</dbReference>
<evidence type="ECO:0000256" key="2">
    <source>
        <dbReference type="ARBA" id="ARBA00004922"/>
    </source>
</evidence>
<keyword evidence="6" id="KW-0326">Glycosidase</keyword>
<evidence type="ECO:0000313" key="7">
    <source>
        <dbReference type="Proteomes" id="UP000887578"/>
    </source>
</evidence>
<evidence type="ECO:0000256" key="1">
    <source>
        <dbReference type="ARBA" id="ARBA00001913"/>
    </source>
</evidence>
<dbReference type="GO" id="GO:0005975">
    <property type="term" value="P:carbohydrate metabolic process"/>
    <property type="evidence" value="ECO:0007669"/>
    <property type="project" value="InterPro"/>
</dbReference>
<dbReference type="PANTHER" id="PTHR11742:SF96">
    <property type="entry name" value="MANNOSYL-OLIGOSACCHARIDE 1,2-ALPHA-MANNOSIDASE C52E4.5"/>
    <property type="match status" value="1"/>
</dbReference>
<evidence type="ECO:0000256" key="6">
    <source>
        <dbReference type="RuleBase" id="RU361193"/>
    </source>
</evidence>
<dbReference type="GO" id="GO:0000139">
    <property type="term" value="C:Golgi membrane"/>
    <property type="evidence" value="ECO:0007669"/>
    <property type="project" value="TreeGrafter"/>
</dbReference>
<keyword evidence="4 6" id="KW-0378">Hydrolase</keyword>
<evidence type="ECO:0000256" key="3">
    <source>
        <dbReference type="ARBA" id="ARBA00007658"/>
    </source>
</evidence>